<dbReference type="OrthoDB" id="3479981at2"/>
<name>A0A6I4WCQ8_9ACTN</name>
<dbReference type="EMBL" id="WUTW01000003">
    <property type="protein sequence ID" value="MXQ66025.1"/>
    <property type="molecule type" value="Genomic_DNA"/>
</dbReference>
<keyword evidence="3" id="KW-1185">Reference proteome</keyword>
<reference evidence="2 3" key="1">
    <citation type="submission" date="2019-12" db="EMBL/GenBank/DDBJ databases">
        <title>Nocardia macrotermitis sp. nov. and Nocardia aurantia sp. nov., isolated from the gut of the fungus growing-termite Macrotermes natalensis.</title>
        <authorList>
            <person name="Christine B."/>
            <person name="Rene B."/>
        </authorList>
    </citation>
    <scope>NUCLEOTIDE SEQUENCE [LARGE SCALE GENOMIC DNA]</scope>
    <source>
        <strain evidence="2 3">DSM 102126</strain>
    </source>
</reference>
<protein>
    <submittedName>
        <fullName evidence="2">Uncharacterized protein</fullName>
    </submittedName>
</protein>
<gene>
    <name evidence="2" type="ORF">GQ466_18565</name>
</gene>
<feature type="transmembrane region" description="Helical" evidence="1">
    <location>
        <begin position="59"/>
        <end position="80"/>
    </location>
</feature>
<accession>A0A6I4WCQ8</accession>
<dbReference type="Proteomes" id="UP000431901">
    <property type="component" value="Unassembled WGS sequence"/>
</dbReference>
<sequence>MSLDKKRWAQRAQALKFTQLDGARKQAEAWRTGLGGLTALLGAVLIVKGRDNVTALTPGFRWFVVVLIGVALGLLVAATLNAVRAAAGDPGADILLSGESLEAWTADEVKRVSKAIRRAAWLTTTAVACLALGIGATWLGPAEKPEKALMEVLYAGGRACGEIGGADKGQLIVREARRPVVVPLATVQRMRAVASCG</sequence>
<dbReference type="RefSeq" id="WP_161104220.1">
    <property type="nucleotide sequence ID" value="NZ_JBHLYI010000004.1"/>
</dbReference>
<keyword evidence="1" id="KW-0812">Transmembrane</keyword>
<evidence type="ECO:0000313" key="3">
    <source>
        <dbReference type="Proteomes" id="UP000431901"/>
    </source>
</evidence>
<keyword evidence="1" id="KW-0472">Membrane</keyword>
<keyword evidence="1" id="KW-1133">Transmembrane helix</keyword>
<dbReference type="AlphaFoldDB" id="A0A6I4WCQ8"/>
<proteinExistence type="predicted"/>
<organism evidence="2 3">
    <name type="scientific">Actinomadura rayongensis</name>
    <dbReference type="NCBI Taxonomy" id="1429076"/>
    <lineage>
        <taxon>Bacteria</taxon>
        <taxon>Bacillati</taxon>
        <taxon>Actinomycetota</taxon>
        <taxon>Actinomycetes</taxon>
        <taxon>Streptosporangiales</taxon>
        <taxon>Thermomonosporaceae</taxon>
        <taxon>Actinomadura</taxon>
    </lineage>
</organism>
<feature type="transmembrane region" description="Helical" evidence="1">
    <location>
        <begin position="29"/>
        <end position="47"/>
    </location>
</feature>
<comment type="caution">
    <text evidence="2">The sequence shown here is derived from an EMBL/GenBank/DDBJ whole genome shotgun (WGS) entry which is preliminary data.</text>
</comment>
<evidence type="ECO:0000256" key="1">
    <source>
        <dbReference type="SAM" id="Phobius"/>
    </source>
</evidence>
<feature type="transmembrane region" description="Helical" evidence="1">
    <location>
        <begin position="119"/>
        <end position="140"/>
    </location>
</feature>
<evidence type="ECO:0000313" key="2">
    <source>
        <dbReference type="EMBL" id="MXQ66025.1"/>
    </source>
</evidence>